<organism evidence="3">
    <name type="scientific">Perkinsus marinus (strain ATCC 50983 / TXsc)</name>
    <dbReference type="NCBI Taxonomy" id="423536"/>
    <lineage>
        <taxon>Eukaryota</taxon>
        <taxon>Sar</taxon>
        <taxon>Alveolata</taxon>
        <taxon>Perkinsozoa</taxon>
        <taxon>Perkinsea</taxon>
        <taxon>Perkinsida</taxon>
        <taxon>Perkinsidae</taxon>
        <taxon>Perkinsus</taxon>
    </lineage>
</organism>
<dbReference type="AlphaFoldDB" id="C5KTV4"/>
<name>C5KTV4_PERM5</name>
<feature type="chain" id="PRO_5002954593" evidence="1">
    <location>
        <begin position="17"/>
        <end position="88"/>
    </location>
</feature>
<proteinExistence type="predicted"/>
<sequence>MFQQLLPFVLLSVSQASYDEPRLVYEYETLKVSSFAGKTHCGIIEEEFKLHEPHMVLGVKEFRFAIDPPTGVTLTTYMDTKRNQRAHL</sequence>
<dbReference type="GeneID" id="9060834"/>
<keyword evidence="1" id="KW-0732">Signal</keyword>
<dbReference type="RefSeq" id="XP_002780201.1">
    <property type="nucleotide sequence ID" value="XM_002780155.1"/>
</dbReference>
<gene>
    <name evidence="2" type="ORF">Pmar_PMAR019100</name>
</gene>
<keyword evidence="3" id="KW-1185">Reference proteome</keyword>
<accession>C5KTV4</accession>
<reference evidence="2 3" key="1">
    <citation type="submission" date="2008-07" db="EMBL/GenBank/DDBJ databases">
        <authorList>
            <person name="El-Sayed N."/>
            <person name="Caler E."/>
            <person name="Inman J."/>
            <person name="Amedeo P."/>
            <person name="Hass B."/>
            <person name="Wortman J."/>
        </authorList>
    </citation>
    <scope>NUCLEOTIDE SEQUENCE [LARGE SCALE GENOMIC DNA]</scope>
    <source>
        <strain evidence="3">ATCC 50983 / TXsc</strain>
    </source>
</reference>
<dbReference type="Proteomes" id="UP000007800">
    <property type="component" value="Unassembled WGS sequence"/>
</dbReference>
<evidence type="ECO:0000313" key="2">
    <source>
        <dbReference type="EMBL" id="EER11996.1"/>
    </source>
</evidence>
<dbReference type="InParanoid" id="C5KTV4"/>
<evidence type="ECO:0000313" key="3">
    <source>
        <dbReference type="Proteomes" id="UP000007800"/>
    </source>
</evidence>
<protein>
    <submittedName>
        <fullName evidence="2">Uncharacterized protein</fullName>
    </submittedName>
</protein>
<feature type="signal peptide" evidence="1">
    <location>
        <begin position="1"/>
        <end position="16"/>
    </location>
</feature>
<dbReference type="EMBL" id="GG676180">
    <property type="protein sequence ID" value="EER11996.1"/>
    <property type="molecule type" value="Genomic_DNA"/>
</dbReference>
<evidence type="ECO:0000256" key="1">
    <source>
        <dbReference type="SAM" id="SignalP"/>
    </source>
</evidence>